<sequence length="73" mass="8441">IPRPIPVYNVDGTLNRDGSIKEFVELLVEINNHAKRLQLAVTNLGTDRMFLGHEWLKKHNPTIDWNSSKLDFN</sequence>
<organism>
    <name type="scientific">Serpula lacrymans var. lacrymans (strain S7.9)</name>
    <name type="common">Dry rot fungus</name>
    <dbReference type="NCBI Taxonomy" id="578457"/>
    <lineage>
        <taxon>Eukaryota</taxon>
        <taxon>Fungi</taxon>
        <taxon>Dikarya</taxon>
        <taxon>Basidiomycota</taxon>
        <taxon>Agaricomycotina</taxon>
        <taxon>Agaricomycetes</taxon>
        <taxon>Agaricomycetidae</taxon>
        <taxon>Boletales</taxon>
        <taxon>Coniophorineae</taxon>
        <taxon>Serpulaceae</taxon>
        <taxon>Serpula</taxon>
    </lineage>
</organism>
<protein>
    <submittedName>
        <fullName evidence="1">Uncharacterized protein</fullName>
    </submittedName>
</protein>
<dbReference type="KEGG" id="sla:SERLADRAFT_340682"/>
<feature type="non-terminal residue" evidence="1">
    <location>
        <position position="73"/>
    </location>
</feature>
<dbReference type="GeneID" id="18808945"/>
<feature type="non-terminal residue" evidence="1">
    <location>
        <position position="1"/>
    </location>
</feature>
<evidence type="ECO:0000313" key="1">
    <source>
        <dbReference type="EMBL" id="EGO20858.1"/>
    </source>
</evidence>
<accession>F8P8V2</accession>
<dbReference type="AlphaFoldDB" id="F8P8V2"/>
<dbReference type="RefSeq" id="XP_007322824.1">
    <property type="nucleotide sequence ID" value="XM_007322762.1"/>
</dbReference>
<reference evidence="1" key="1">
    <citation type="submission" date="2011-04" db="EMBL/GenBank/DDBJ databases">
        <title>Evolution of plant cell wall degrading machinery underlies the functional diversity of forest fungi.</title>
        <authorList>
            <consortium name="US DOE Joint Genome Institute (JGI-PGF)"/>
            <person name="Eastwood D.C."/>
            <person name="Floudas D."/>
            <person name="Binder M."/>
            <person name="Majcherczyk A."/>
            <person name="Schneider P."/>
            <person name="Aerts A."/>
            <person name="Asiegbu F.O."/>
            <person name="Baker S.E."/>
            <person name="Barry K."/>
            <person name="Bendiksby M."/>
            <person name="Blumentritt M."/>
            <person name="Coutinho P.M."/>
            <person name="Cullen D."/>
            <person name="Cullen D."/>
            <person name="Gathman A."/>
            <person name="Goodell B."/>
            <person name="Henrissat B."/>
            <person name="Ihrmark K."/>
            <person name="Kauserud H."/>
            <person name="Kohler A."/>
            <person name="LaButti K."/>
            <person name="Lapidus A."/>
            <person name="Lavin J.L."/>
            <person name="Lee Y.-H."/>
            <person name="Lindquist E."/>
            <person name="Lilly W."/>
            <person name="Lucas S."/>
            <person name="Morin E."/>
            <person name="Murat C."/>
            <person name="Oguiza J.A."/>
            <person name="Park J."/>
            <person name="Pisabarro A.G."/>
            <person name="Riley R."/>
            <person name="Rosling A."/>
            <person name="Salamov A."/>
            <person name="Schmidt O."/>
            <person name="Schmutz J."/>
            <person name="Skrede I."/>
            <person name="Stenlid J."/>
            <person name="Wiebenga A."/>
            <person name="Xie X."/>
            <person name="Kues U."/>
            <person name="Hibbett D.S."/>
            <person name="Hoffmeister D."/>
            <person name="Hogberg N."/>
            <person name="Martin F."/>
            <person name="Grigoriev I.V."/>
            <person name="Watkinson S.C."/>
        </authorList>
    </citation>
    <scope>NUCLEOTIDE SEQUENCE</scope>
    <source>
        <strain evidence="1">S7.9</strain>
    </source>
</reference>
<dbReference type="OrthoDB" id="5599419at2759"/>
<dbReference type="EMBL" id="GL945440">
    <property type="protein sequence ID" value="EGO20858.1"/>
    <property type="molecule type" value="Genomic_DNA"/>
</dbReference>
<name>F8P8V2_SERL9</name>
<dbReference type="Gene3D" id="2.40.70.10">
    <property type="entry name" value="Acid Proteases"/>
    <property type="match status" value="1"/>
</dbReference>
<dbReference type="HOGENOM" id="CLU_000384_32_2_1"/>
<dbReference type="InterPro" id="IPR021109">
    <property type="entry name" value="Peptidase_aspartic_dom_sf"/>
</dbReference>
<dbReference type="Proteomes" id="UP000008064">
    <property type="component" value="Unassembled WGS sequence"/>
</dbReference>
<proteinExistence type="predicted"/>
<gene>
    <name evidence="1" type="ORF">SERLADRAFT_340682</name>
</gene>